<evidence type="ECO:0000313" key="6">
    <source>
        <dbReference type="Proteomes" id="UP001345219"/>
    </source>
</evidence>
<feature type="region of interest" description="Disordered" evidence="1">
    <location>
        <begin position="245"/>
        <end position="272"/>
    </location>
</feature>
<reference evidence="5 6" key="1">
    <citation type="journal article" date="2023" name="Hortic Res">
        <title>Pangenome of water caltrop reveals structural variations and asymmetric subgenome divergence after allopolyploidization.</title>
        <authorList>
            <person name="Zhang X."/>
            <person name="Chen Y."/>
            <person name="Wang L."/>
            <person name="Yuan Y."/>
            <person name="Fang M."/>
            <person name="Shi L."/>
            <person name="Lu R."/>
            <person name="Comes H.P."/>
            <person name="Ma Y."/>
            <person name="Chen Y."/>
            <person name="Huang G."/>
            <person name="Zhou Y."/>
            <person name="Zheng Z."/>
            <person name="Qiu Y."/>
        </authorList>
    </citation>
    <scope>NUCLEOTIDE SEQUENCE [LARGE SCALE GENOMIC DNA]</scope>
    <source>
        <tissue evidence="5">Roots</tissue>
    </source>
</reference>
<evidence type="ECO:0000313" key="5">
    <source>
        <dbReference type="EMBL" id="KAK4761490.1"/>
    </source>
</evidence>
<feature type="region of interest" description="Disordered" evidence="1">
    <location>
        <begin position="433"/>
        <end position="489"/>
    </location>
</feature>
<dbReference type="EMBL" id="JAXIOK010000009">
    <property type="protein sequence ID" value="KAK4761490.1"/>
    <property type="molecule type" value="Genomic_DNA"/>
</dbReference>
<dbReference type="AlphaFoldDB" id="A0AAN7K6C7"/>
<dbReference type="PANTHER" id="PTHR14379:SF7">
    <property type="entry name" value="ENDONUCLEASE OR GLYCOSYL HYDROLASE-RELATED"/>
    <property type="match status" value="1"/>
</dbReference>
<comment type="caution">
    <text evidence="5">The sequence shown here is derived from an EMBL/GenBank/DDBJ whole genome shotgun (WGS) entry which is preliminary data.</text>
</comment>
<dbReference type="GO" id="GO:0005777">
    <property type="term" value="C:peroxisome"/>
    <property type="evidence" value="ECO:0007669"/>
    <property type="project" value="InterPro"/>
</dbReference>
<dbReference type="CDD" id="cd10910">
    <property type="entry name" value="PIN_limkain_b1_N_like"/>
    <property type="match status" value="1"/>
</dbReference>
<feature type="region of interest" description="Disordered" evidence="1">
    <location>
        <begin position="378"/>
        <end position="401"/>
    </location>
</feature>
<dbReference type="InterPro" id="IPR021139">
    <property type="entry name" value="NYN"/>
</dbReference>
<organism evidence="5 6">
    <name type="scientific">Trapa incisa</name>
    <dbReference type="NCBI Taxonomy" id="236973"/>
    <lineage>
        <taxon>Eukaryota</taxon>
        <taxon>Viridiplantae</taxon>
        <taxon>Streptophyta</taxon>
        <taxon>Embryophyta</taxon>
        <taxon>Tracheophyta</taxon>
        <taxon>Spermatophyta</taxon>
        <taxon>Magnoliopsida</taxon>
        <taxon>eudicotyledons</taxon>
        <taxon>Gunneridae</taxon>
        <taxon>Pentapetalae</taxon>
        <taxon>rosids</taxon>
        <taxon>malvids</taxon>
        <taxon>Myrtales</taxon>
        <taxon>Lythraceae</taxon>
        <taxon>Trapa</taxon>
    </lineage>
</organism>
<dbReference type="InterPro" id="IPR024768">
    <property type="entry name" value="Marf1"/>
</dbReference>
<keyword evidence="6" id="KW-1185">Reference proteome</keyword>
<dbReference type="Gene3D" id="3.40.50.1010">
    <property type="entry name" value="5'-nuclease"/>
    <property type="match status" value="1"/>
</dbReference>
<proteinExistence type="predicted"/>
<dbReference type="GO" id="GO:0010468">
    <property type="term" value="P:regulation of gene expression"/>
    <property type="evidence" value="ECO:0007669"/>
    <property type="project" value="InterPro"/>
</dbReference>
<evidence type="ECO:0000259" key="4">
    <source>
        <dbReference type="Pfam" id="PF24620"/>
    </source>
</evidence>
<dbReference type="InterPro" id="IPR056042">
    <property type="entry name" value="DUF7625"/>
</dbReference>
<feature type="domain" description="NYN" evidence="2">
    <location>
        <begin position="67"/>
        <end position="203"/>
    </location>
</feature>
<evidence type="ECO:0000259" key="3">
    <source>
        <dbReference type="Pfam" id="PF14418"/>
    </source>
</evidence>
<gene>
    <name evidence="5" type="ORF">SAY87_029374</name>
</gene>
<feature type="compositionally biased region" description="Polar residues" evidence="1">
    <location>
        <begin position="433"/>
        <end position="452"/>
    </location>
</feature>
<name>A0AAN7K6C7_9MYRT</name>
<evidence type="ECO:0008006" key="7">
    <source>
        <dbReference type="Google" id="ProtNLM"/>
    </source>
</evidence>
<dbReference type="Pfam" id="PF24620">
    <property type="entry name" value="DUF7625"/>
    <property type="match status" value="1"/>
</dbReference>
<dbReference type="Proteomes" id="UP001345219">
    <property type="component" value="Chromosome 23"/>
</dbReference>
<evidence type="ECO:0000256" key="1">
    <source>
        <dbReference type="SAM" id="MobiDB-lite"/>
    </source>
</evidence>
<dbReference type="PANTHER" id="PTHR14379">
    <property type="entry name" value="LIMKAIN B LKAP"/>
    <property type="match status" value="1"/>
</dbReference>
<sequence length="678" mass="73329">MTLISRAPHRASTLSSSFSVHGSPSLLVSSPLSLYLRLSCARIQKAMGGSGDLSGAEAAGPQYVSAKTSVWWDIENCQVPKGCNAHAIAQNISSALATLNYSGPVTISAYGDTTRIPSSVQQALSSTGIALNHVPAGVKDASDKKILVDMLFWAVDNAAPANYLLISGDRDFSNALHQLRMRRYNILLAQPQKASAPLVAAAKSVWIWTSLLAGGPPLTSHELQCLCGISHGSTSETLQVPVSSASQPTYQSGEPFPGSPHLGNQKNFNPGRGTDYNKYKGKKNPIHPSFGPMAPSQTFGVHGDQMSMSSSPHSSYAPDVHFGGLPNAASFRPFWNNGNVPGISETHHTRPVWPNNFAAQPPFIQGNMYPTNNHFNSSPPMPERPDGFSFSQGPPDLSKLNINYHDSRVQSPPNFQQQGAKPKQTFAFESTKGWNNKGVQNGSMKPNTTVNHDGSKKKYHNGTDPPSNSSAMDLTDAPPDGSWGTPGHPKPSDYVQGLIGVILLALDTLKNEKIMPTEVNIVECIQCGDPKHQNIDVKEALESAIKHQLIVKQNLGNSVQFYVIRNENLWKCVNPLGGNPKSYPRKTWKAIRTFLASSEGKSALLSSRCRYEAGLLMKQMCLKDLALGDILQILNLLMTAKKWIVPHQFGWQPIIINLPVINSTSSSVKSDDDASSLG</sequence>
<feature type="domain" description="DUF7625" evidence="4">
    <location>
        <begin position="485"/>
        <end position="579"/>
    </location>
</feature>
<dbReference type="GO" id="GO:0004540">
    <property type="term" value="F:RNA nuclease activity"/>
    <property type="evidence" value="ECO:0007669"/>
    <property type="project" value="InterPro"/>
</dbReference>
<dbReference type="InterPro" id="IPR025677">
    <property type="entry name" value="OST-HTH-assoc_dom"/>
</dbReference>
<evidence type="ECO:0000259" key="2">
    <source>
        <dbReference type="Pfam" id="PF01936"/>
    </source>
</evidence>
<dbReference type="Pfam" id="PF14418">
    <property type="entry name" value="OHA"/>
    <property type="match status" value="1"/>
</dbReference>
<accession>A0AAN7K6C7</accession>
<dbReference type="Pfam" id="PF01936">
    <property type="entry name" value="NYN"/>
    <property type="match status" value="1"/>
</dbReference>
<feature type="domain" description="OST-HTH associated" evidence="3">
    <location>
        <begin position="607"/>
        <end position="666"/>
    </location>
</feature>
<protein>
    <recommendedName>
        <fullName evidence="7">NYN domain-containing protein</fullName>
    </recommendedName>
</protein>